<dbReference type="AlphaFoldDB" id="A0A830FPK8"/>
<dbReference type="InterPro" id="IPR036388">
    <property type="entry name" value="WH-like_DNA-bd_sf"/>
</dbReference>
<dbReference type="EMBL" id="BMPG01000010">
    <property type="protein sequence ID" value="GGL73635.1"/>
    <property type="molecule type" value="Genomic_DNA"/>
</dbReference>
<accession>A0A830FPK8</accession>
<evidence type="ECO:0000256" key="1">
    <source>
        <dbReference type="SAM" id="MobiDB-lite"/>
    </source>
</evidence>
<keyword evidence="3" id="KW-1185">Reference proteome</keyword>
<dbReference type="Gene3D" id="1.10.10.10">
    <property type="entry name" value="Winged helix-like DNA-binding domain superfamily/Winged helix DNA-binding domain"/>
    <property type="match status" value="1"/>
</dbReference>
<evidence type="ECO:0000313" key="2">
    <source>
        <dbReference type="EMBL" id="GGL73635.1"/>
    </source>
</evidence>
<protein>
    <recommendedName>
        <fullName evidence="4">MarR family transcriptional regulator</fullName>
    </recommendedName>
</protein>
<proteinExistence type="predicted"/>
<evidence type="ECO:0000313" key="3">
    <source>
        <dbReference type="Proteomes" id="UP000607197"/>
    </source>
</evidence>
<dbReference type="SUPFAM" id="SSF46785">
    <property type="entry name" value="Winged helix' DNA-binding domain"/>
    <property type="match status" value="1"/>
</dbReference>
<evidence type="ECO:0008006" key="4">
    <source>
        <dbReference type="Google" id="ProtNLM"/>
    </source>
</evidence>
<reference evidence="2" key="1">
    <citation type="journal article" date="2014" name="Int. J. Syst. Evol. Microbiol.">
        <title>Complete genome sequence of Corynebacterium casei LMG S-19264T (=DSM 44701T), isolated from a smear-ripened cheese.</title>
        <authorList>
            <consortium name="US DOE Joint Genome Institute (JGI-PGF)"/>
            <person name="Walter F."/>
            <person name="Albersmeier A."/>
            <person name="Kalinowski J."/>
            <person name="Ruckert C."/>
        </authorList>
    </citation>
    <scope>NUCLEOTIDE SEQUENCE</scope>
    <source>
        <strain evidence="2">JCM 19596</strain>
    </source>
</reference>
<gene>
    <name evidence="2" type="ORF">GCM10009039_34660</name>
</gene>
<name>A0A830FPK8_9EURY</name>
<dbReference type="InterPro" id="IPR036390">
    <property type="entry name" value="WH_DNA-bd_sf"/>
</dbReference>
<reference evidence="2" key="2">
    <citation type="submission" date="2020-09" db="EMBL/GenBank/DDBJ databases">
        <authorList>
            <person name="Sun Q."/>
            <person name="Ohkuma M."/>
        </authorList>
    </citation>
    <scope>NUCLEOTIDE SEQUENCE</scope>
    <source>
        <strain evidence="2">JCM 19596</strain>
    </source>
</reference>
<organism evidence="2 3">
    <name type="scientific">Halocalculus aciditolerans</name>
    <dbReference type="NCBI Taxonomy" id="1383812"/>
    <lineage>
        <taxon>Archaea</taxon>
        <taxon>Methanobacteriati</taxon>
        <taxon>Methanobacteriota</taxon>
        <taxon>Stenosarchaea group</taxon>
        <taxon>Halobacteria</taxon>
        <taxon>Halobacteriales</taxon>
        <taxon>Halobacteriaceae</taxon>
        <taxon>Halocalculus</taxon>
    </lineage>
</organism>
<sequence>MTRRQWDMYRRVEWLVPADRAILGLLAADRRLTLQPGNIAQSVGYTRQHVGRRCRILYDKTLLDREDDGYYRITDFGVEVLDEQMPPEELEERVEERQRDLGRGPYGDE</sequence>
<dbReference type="Proteomes" id="UP000607197">
    <property type="component" value="Unassembled WGS sequence"/>
</dbReference>
<feature type="region of interest" description="Disordered" evidence="1">
    <location>
        <begin position="83"/>
        <end position="109"/>
    </location>
</feature>
<feature type="compositionally biased region" description="Acidic residues" evidence="1">
    <location>
        <begin position="83"/>
        <end position="93"/>
    </location>
</feature>
<comment type="caution">
    <text evidence="2">The sequence shown here is derived from an EMBL/GenBank/DDBJ whole genome shotgun (WGS) entry which is preliminary data.</text>
</comment>